<reference evidence="1 2" key="1">
    <citation type="submission" date="2016-11" db="EMBL/GenBank/DDBJ databases">
        <authorList>
            <person name="Jaros S."/>
            <person name="Januszkiewicz K."/>
            <person name="Wedrychowicz H."/>
        </authorList>
    </citation>
    <scope>NUCLEOTIDE SEQUENCE [LARGE SCALE GENOMIC DNA]</scope>
    <source>
        <strain evidence="1 2">DSM 44523</strain>
    </source>
</reference>
<dbReference type="EMBL" id="FQVN01000006">
    <property type="protein sequence ID" value="SHG15027.1"/>
    <property type="molecule type" value="Genomic_DNA"/>
</dbReference>
<dbReference type="Proteomes" id="UP000184501">
    <property type="component" value="Unassembled WGS sequence"/>
</dbReference>
<dbReference type="SUPFAM" id="SSF52540">
    <property type="entry name" value="P-loop containing nucleoside triphosphate hydrolases"/>
    <property type="match status" value="1"/>
</dbReference>
<sequence length="115" mass="12829">MSDVVGRLPVPLGQSALIVFQNRDLKRCTALLREANVPFLPLDKYTGELDDKLKIGTVYRAKGLDFQAVLVVRFAAADAGGEAAVQELRELRERQELVAATRARDFLWWGDVESL</sequence>
<accession>A0A1M5HGI2</accession>
<evidence type="ECO:0000313" key="2">
    <source>
        <dbReference type="Proteomes" id="UP000184501"/>
    </source>
</evidence>
<dbReference type="InterPro" id="IPR027417">
    <property type="entry name" value="P-loop_NTPase"/>
</dbReference>
<evidence type="ECO:0000313" key="1">
    <source>
        <dbReference type="EMBL" id="SHG15027.1"/>
    </source>
</evidence>
<keyword evidence="2" id="KW-1185">Reference proteome</keyword>
<dbReference type="OrthoDB" id="3196525at2"/>
<dbReference type="RefSeq" id="WP_073485934.1">
    <property type="nucleotide sequence ID" value="NZ_FQVN01000006.1"/>
</dbReference>
<protein>
    <recommendedName>
        <fullName evidence="3">DNA helicase</fullName>
    </recommendedName>
</protein>
<evidence type="ECO:0008006" key="3">
    <source>
        <dbReference type="Google" id="ProtNLM"/>
    </source>
</evidence>
<dbReference type="STRING" id="2017.SAMN05444320_106550"/>
<dbReference type="Gene3D" id="3.40.50.300">
    <property type="entry name" value="P-loop containing nucleotide triphosphate hydrolases"/>
    <property type="match status" value="1"/>
</dbReference>
<organism evidence="1 2">
    <name type="scientific">Streptoalloteichus hindustanus</name>
    <dbReference type="NCBI Taxonomy" id="2017"/>
    <lineage>
        <taxon>Bacteria</taxon>
        <taxon>Bacillati</taxon>
        <taxon>Actinomycetota</taxon>
        <taxon>Actinomycetes</taxon>
        <taxon>Pseudonocardiales</taxon>
        <taxon>Pseudonocardiaceae</taxon>
        <taxon>Streptoalloteichus</taxon>
    </lineage>
</organism>
<dbReference type="AlphaFoldDB" id="A0A1M5HGI2"/>
<name>A0A1M5HGI2_STRHI</name>
<proteinExistence type="predicted"/>
<gene>
    <name evidence="1" type="ORF">SAMN05444320_106550</name>
</gene>